<evidence type="ECO:0000313" key="4">
    <source>
        <dbReference type="EMBL" id="WYF43221.1"/>
    </source>
</evidence>
<organism evidence="4">
    <name type="scientific">Deinococcus sp. VB142</name>
    <dbReference type="NCBI Taxonomy" id="3112952"/>
    <lineage>
        <taxon>Bacteria</taxon>
        <taxon>Thermotogati</taxon>
        <taxon>Deinococcota</taxon>
        <taxon>Deinococci</taxon>
        <taxon>Deinococcales</taxon>
        <taxon>Deinococcaceae</taxon>
        <taxon>Deinococcus</taxon>
    </lineage>
</organism>
<keyword evidence="2" id="KW-0012">Acyltransferase</keyword>
<protein>
    <submittedName>
        <fullName evidence="4">GNAT family N-acetyltransferase</fullName>
    </submittedName>
</protein>
<keyword evidence="1" id="KW-0808">Transferase</keyword>
<dbReference type="InterPro" id="IPR016181">
    <property type="entry name" value="Acyl_CoA_acyltransferase"/>
</dbReference>
<reference evidence="4" key="1">
    <citation type="submission" date="2024-03" db="EMBL/GenBank/DDBJ databases">
        <title>Deinococcus weizhi sp. nov., isolated from human skin.</title>
        <authorList>
            <person name="Wei Z."/>
            <person name="Tian F."/>
            <person name="Yang C."/>
            <person name="Xin L.T."/>
            <person name="Wen Z.J."/>
            <person name="Lan K.C."/>
            <person name="Yu L."/>
            <person name="Zhe W."/>
            <person name="Dan F.D."/>
            <person name="Jun W."/>
            <person name="Rui Z."/>
            <person name="Yong X.J."/>
            <person name="Ting Y."/>
            <person name="Wei X."/>
            <person name="Xu Z.G."/>
            <person name="Xin Z."/>
            <person name="Dong F.G."/>
            <person name="Ni X.M."/>
            <person name="Zheng M.G."/>
            <person name="Chun Y."/>
            <person name="Qian W.X."/>
        </authorList>
    </citation>
    <scope>NUCLEOTIDE SEQUENCE</scope>
    <source>
        <strain evidence="4">VB142</strain>
    </source>
</reference>
<dbReference type="PANTHER" id="PTHR43877">
    <property type="entry name" value="AMINOALKYLPHOSPHONATE N-ACETYLTRANSFERASE-RELATED-RELATED"/>
    <property type="match status" value="1"/>
</dbReference>
<accession>A0AAU6PYT2</accession>
<dbReference type="InterPro" id="IPR000182">
    <property type="entry name" value="GNAT_dom"/>
</dbReference>
<dbReference type="CDD" id="cd04301">
    <property type="entry name" value="NAT_SF"/>
    <property type="match status" value="1"/>
</dbReference>
<dbReference type="PANTHER" id="PTHR43877:SF1">
    <property type="entry name" value="ACETYLTRANSFERASE"/>
    <property type="match status" value="1"/>
</dbReference>
<feature type="domain" description="N-acetyltransferase" evidence="3">
    <location>
        <begin position="162"/>
        <end position="315"/>
    </location>
</feature>
<name>A0AAU6PYT2_9DEIO</name>
<dbReference type="SUPFAM" id="SSF55729">
    <property type="entry name" value="Acyl-CoA N-acyltransferases (Nat)"/>
    <property type="match status" value="2"/>
</dbReference>
<evidence type="ECO:0000256" key="1">
    <source>
        <dbReference type="ARBA" id="ARBA00022679"/>
    </source>
</evidence>
<gene>
    <name evidence="4" type="ORF">WDJ50_07170</name>
</gene>
<evidence type="ECO:0000259" key="3">
    <source>
        <dbReference type="PROSITE" id="PS51186"/>
    </source>
</evidence>
<dbReference type="InterPro" id="IPR050832">
    <property type="entry name" value="Bact_Acetyltransf"/>
</dbReference>
<dbReference type="GO" id="GO:0016747">
    <property type="term" value="F:acyltransferase activity, transferring groups other than amino-acyl groups"/>
    <property type="evidence" value="ECO:0007669"/>
    <property type="project" value="InterPro"/>
</dbReference>
<proteinExistence type="predicted"/>
<dbReference type="AlphaFoldDB" id="A0AAU6PYT2"/>
<dbReference type="RefSeq" id="WP_339093696.1">
    <property type="nucleotide sequence ID" value="NZ_CP149782.1"/>
</dbReference>
<evidence type="ECO:0000256" key="2">
    <source>
        <dbReference type="ARBA" id="ARBA00023315"/>
    </source>
</evidence>
<dbReference type="Gene3D" id="3.40.630.30">
    <property type="match status" value="1"/>
</dbReference>
<dbReference type="Pfam" id="PF00583">
    <property type="entry name" value="Acetyltransf_1"/>
    <property type="match status" value="1"/>
</dbReference>
<sequence>MSEPSSPPLTLRPFQNADAAAVATLLTTSVRGLWHYRPEHFQKDTDPEKWRLVALRGGEMVATGRLAPFGDSAPDALRLDLAGDGAAFSRLYLALLAQAPGRFRRLLGVTREDWPEQMHFFTAAGFRNAWQSWGAHLDLTAFDFERFRALDEKLFLAGYEVGRWDNAATDTEWDALYGLHRQGEADVPKNPTTTSAPLPREEWQRTLSEEAVFVVRYRGEVVVLTRLALPKHHPLQSAREVSSDLTATHPAHRSRGLATLLKAQALAWARAEGYTRAGTGGAVLNLPMLRVNTHLGYQTEPMWVTWERIVTNALA</sequence>
<dbReference type="PROSITE" id="PS51186">
    <property type="entry name" value="GNAT"/>
    <property type="match status" value="1"/>
</dbReference>
<dbReference type="EMBL" id="CP149782">
    <property type="protein sequence ID" value="WYF43221.1"/>
    <property type="molecule type" value="Genomic_DNA"/>
</dbReference>